<evidence type="ECO:0000256" key="1">
    <source>
        <dbReference type="ARBA" id="ARBA00008857"/>
    </source>
</evidence>
<dbReference type="Pfam" id="PF13356">
    <property type="entry name" value="Arm-DNA-bind_3"/>
    <property type="match status" value="1"/>
</dbReference>
<dbReference type="InterPro" id="IPR050808">
    <property type="entry name" value="Phage_Integrase"/>
</dbReference>
<dbReference type="InterPro" id="IPR013762">
    <property type="entry name" value="Integrase-like_cat_sf"/>
</dbReference>
<feature type="domain" description="Tyr recombinase" evidence="5">
    <location>
        <begin position="213"/>
        <end position="390"/>
    </location>
</feature>
<dbReference type="SUPFAM" id="SSF56349">
    <property type="entry name" value="DNA breaking-rejoining enzymes"/>
    <property type="match status" value="1"/>
</dbReference>
<dbReference type="Pfam" id="PF22022">
    <property type="entry name" value="Phage_int_M"/>
    <property type="match status" value="1"/>
</dbReference>
<dbReference type="Gene3D" id="1.10.150.130">
    <property type="match status" value="1"/>
</dbReference>
<dbReference type="Proteomes" id="UP000559860">
    <property type="component" value="Unassembled WGS sequence"/>
</dbReference>
<keyword evidence="4" id="KW-0233">DNA recombination</keyword>
<evidence type="ECO:0000256" key="2">
    <source>
        <dbReference type="ARBA" id="ARBA00022908"/>
    </source>
</evidence>
<dbReference type="PANTHER" id="PTHR30629">
    <property type="entry name" value="PROPHAGE INTEGRASE"/>
    <property type="match status" value="1"/>
</dbReference>
<evidence type="ECO:0000256" key="4">
    <source>
        <dbReference type="ARBA" id="ARBA00023172"/>
    </source>
</evidence>
<dbReference type="GO" id="GO:0006310">
    <property type="term" value="P:DNA recombination"/>
    <property type="evidence" value="ECO:0007669"/>
    <property type="project" value="UniProtKB-KW"/>
</dbReference>
<dbReference type="InterPro" id="IPR010998">
    <property type="entry name" value="Integrase_recombinase_N"/>
</dbReference>
<comment type="caution">
    <text evidence="6">The sequence shown here is derived from an EMBL/GenBank/DDBJ whole genome shotgun (WGS) entry which is preliminary data.</text>
</comment>
<dbReference type="PROSITE" id="PS51898">
    <property type="entry name" value="TYR_RECOMBINASE"/>
    <property type="match status" value="1"/>
</dbReference>
<gene>
    <name evidence="6" type="ORF">HLH36_00010</name>
</gene>
<dbReference type="InterPro" id="IPR038488">
    <property type="entry name" value="Integrase_DNA-bd_sf"/>
</dbReference>
<evidence type="ECO:0000259" key="5">
    <source>
        <dbReference type="PROSITE" id="PS51898"/>
    </source>
</evidence>
<dbReference type="Gene3D" id="1.10.443.10">
    <property type="entry name" value="Intergrase catalytic core"/>
    <property type="match status" value="1"/>
</dbReference>
<keyword evidence="7" id="KW-1185">Reference proteome</keyword>
<dbReference type="InterPro" id="IPR011010">
    <property type="entry name" value="DNA_brk_join_enz"/>
</dbReference>
<dbReference type="AlphaFoldDB" id="A0A7W4IPN2"/>
<dbReference type="InterPro" id="IPR053876">
    <property type="entry name" value="Phage_int_M"/>
</dbReference>
<sequence>MSRRSPHQLTVRQIAALKDGALADGGNLWVVARGGSKVWTFRYTSPKTGKRREMGLGSAVDVSLVEARKRSADCRRVLADGIDPLEQRRAEEAAAKRELGLTFQQVAERYIAEQSPGWRDKRSAATWMASLELNAFPVCGATPVADMDTDTVLEVLRPIWTSKTETASRVRGRMERILDYARTHGWRAGENPARWKGHLAAILPKPSAVAKVEHHAAIDRKDIGKVMAALAASGGLAAKAVRFTCLTAARSGEVRASVWSEIDLIEGTWTVPAHKMKAGKEHRVPLTDGALAILREVEPLRDSRAGDLVFPGQKRTKPLSDVALSKALHLAAGTKDVTVHGLRSTFRDWAAEETDYPREVAKMALAHAIGDKVEAAYRRGDLFEKRRQMMEDWVAWIISPVATEGRRIGYPALLSI</sequence>
<evidence type="ECO:0000313" key="6">
    <source>
        <dbReference type="EMBL" id="MBB2166761.1"/>
    </source>
</evidence>
<dbReference type="CDD" id="cd00801">
    <property type="entry name" value="INT_P4_C"/>
    <property type="match status" value="1"/>
</dbReference>
<keyword evidence="2" id="KW-0229">DNA integration</keyword>
<proteinExistence type="inferred from homology"/>
<protein>
    <submittedName>
        <fullName evidence="6">Integrase arm-type DNA-binding domain-containing protein</fullName>
    </submittedName>
</protein>
<dbReference type="InterPro" id="IPR002104">
    <property type="entry name" value="Integrase_catalytic"/>
</dbReference>
<dbReference type="EMBL" id="JABEQD010000001">
    <property type="protein sequence ID" value="MBB2166761.1"/>
    <property type="molecule type" value="Genomic_DNA"/>
</dbReference>
<dbReference type="PANTHER" id="PTHR30629:SF2">
    <property type="entry name" value="PROPHAGE INTEGRASE INTS-RELATED"/>
    <property type="match status" value="1"/>
</dbReference>
<dbReference type="Gene3D" id="3.30.160.390">
    <property type="entry name" value="Integrase, DNA-binding domain"/>
    <property type="match status" value="1"/>
</dbReference>
<dbReference type="RefSeq" id="WP_182984501.1">
    <property type="nucleotide sequence ID" value="NZ_JABEQD010000001.1"/>
</dbReference>
<comment type="similarity">
    <text evidence="1">Belongs to the 'phage' integrase family.</text>
</comment>
<dbReference type="InterPro" id="IPR025166">
    <property type="entry name" value="Integrase_DNA_bind_dom"/>
</dbReference>
<evidence type="ECO:0000313" key="7">
    <source>
        <dbReference type="Proteomes" id="UP000559860"/>
    </source>
</evidence>
<organism evidence="6 7">
    <name type="scientific">Gluconacetobacter aggeris</name>
    <dbReference type="NCBI Taxonomy" id="1286186"/>
    <lineage>
        <taxon>Bacteria</taxon>
        <taxon>Pseudomonadati</taxon>
        <taxon>Pseudomonadota</taxon>
        <taxon>Alphaproteobacteria</taxon>
        <taxon>Acetobacterales</taxon>
        <taxon>Acetobacteraceae</taxon>
        <taxon>Gluconacetobacter</taxon>
    </lineage>
</organism>
<reference evidence="6 7" key="1">
    <citation type="submission" date="2020-04" db="EMBL/GenBank/DDBJ databases">
        <title>Description of novel Gluconacetobacter.</title>
        <authorList>
            <person name="Sombolestani A."/>
        </authorList>
    </citation>
    <scope>NUCLEOTIDE SEQUENCE [LARGE SCALE GENOMIC DNA]</scope>
    <source>
        <strain evidence="6 7">LMG 27801</strain>
    </source>
</reference>
<keyword evidence="3 6" id="KW-0238">DNA-binding</keyword>
<name>A0A7W4IPN2_9PROT</name>
<evidence type="ECO:0000256" key="3">
    <source>
        <dbReference type="ARBA" id="ARBA00023125"/>
    </source>
</evidence>
<dbReference type="GO" id="GO:0015074">
    <property type="term" value="P:DNA integration"/>
    <property type="evidence" value="ECO:0007669"/>
    <property type="project" value="UniProtKB-KW"/>
</dbReference>
<dbReference type="Pfam" id="PF00589">
    <property type="entry name" value="Phage_integrase"/>
    <property type="match status" value="1"/>
</dbReference>
<accession>A0A7W4IPN2</accession>
<dbReference type="GO" id="GO:0003677">
    <property type="term" value="F:DNA binding"/>
    <property type="evidence" value="ECO:0007669"/>
    <property type="project" value="UniProtKB-KW"/>
</dbReference>